<dbReference type="PANTHER" id="PTHR34408:SF1">
    <property type="entry name" value="GLYCOSYL HYDROLASE FAMILY 19 DOMAIN-CONTAINING PROTEIN HI_1415"/>
    <property type="match status" value="1"/>
</dbReference>
<dbReference type="Proteomes" id="UP000190951">
    <property type="component" value="Chromosome"/>
</dbReference>
<gene>
    <name evidence="1" type="ORF">CROST_035160</name>
</gene>
<proteinExistence type="predicted"/>
<dbReference type="PANTHER" id="PTHR34408">
    <property type="entry name" value="FAMILY PROTEIN, PUTATIVE-RELATED"/>
    <property type="match status" value="1"/>
</dbReference>
<name>A0A1S8M803_9CLOT</name>
<evidence type="ECO:0000313" key="2">
    <source>
        <dbReference type="Proteomes" id="UP000190951"/>
    </source>
</evidence>
<evidence type="ECO:0000313" key="1">
    <source>
        <dbReference type="EMBL" id="URZ12771.1"/>
    </source>
</evidence>
<protein>
    <submittedName>
        <fullName evidence="1">Uncharacterized protein</fullName>
    </submittedName>
</protein>
<sequence>MYVDKFHTSFSYGSITMKSMVIGPLISDCSYISIPFIIRVLNIGGIFEKMRKQSLIVIGAFLILLFLPFPNKIHAATQTPISRIEAEKRALDMINLKWTYYKSKNGIVPSAYAGSITQPSQLSGVETVVTTGIPYCWGGFDSFSSSSYNEPWTSFTDAVNKGAFIGNVKSSSYGHIPGTAGLDCSGFVQAAFNIKDYKLSTSTIFNQYFTKINLSDIKHMDILNAPGSHVVIFDKWGTRNGVSGAYTYEATPDTTYGGTQGTKQYFISMSTINAKYTAGRYINIRDNAYVKVINATSLNIRTGPSTAYPIVGSLAQNQVATVVGYSSDNTWYKISVNGITGYASATYLTYVNN</sequence>
<dbReference type="InterPro" id="IPR038765">
    <property type="entry name" value="Papain-like_cys_pep_sf"/>
</dbReference>
<dbReference type="Pfam" id="PF08239">
    <property type="entry name" value="SH3_3"/>
    <property type="match status" value="1"/>
</dbReference>
<dbReference type="PROSITE" id="PS51781">
    <property type="entry name" value="SH3B"/>
    <property type="match status" value="1"/>
</dbReference>
<dbReference type="STRING" id="84029.CROST_39540"/>
<dbReference type="Gene3D" id="3.90.1720.10">
    <property type="entry name" value="endopeptidase domain like (from Nostoc punctiforme)"/>
    <property type="match status" value="1"/>
</dbReference>
<dbReference type="KEGG" id="crw:CROST_035160"/>
<dbReference type="SMART" id="SM00287">
    <property type="entry name" value="SH3b"/>
    <property type="match status" value="1"/>
</dbReference>
<dbReference type="SUPFAM" id="SSF54001">
    <property type="entry name" value="Cysteine proteinases"/>
    <property type="match status" value="1"/>
</dbReference>
<organism evidence="1 2">
    <name type="scientific">Clostridium felsineum</name>
    <dbReference type="NCBI Taxonomy" id="36839"/>
    <lineage>
        <taxon>Bacteria</taxon>
        <taxon>Bacillati</taxon>
        <taxon>Bacillota</taxon>
        <taxon>Clostridia</taxon>
        <taxon>Eubacteriales</taxon>
        <taxon>Clostridiaceae</taxon>
        <taxon>Clostridium</taxon>
    </lineage>
</organism>
<accession>A0A1S8M803</accession>
<dbReference type="InterPro" id="IPR052354">
    <property type="entry name" value="Cell_Wall_Dynamics_Protein"/>
</dbReference>
<dbReference type="InterPro" id="IPR003646">
    <property type="entry name" value="SH3-like_bac-type"/>
</dbReference>
<keyword evidence="2" id="KW-1185">Reference proteome</keyword>
<dbReference type="EMBL" id="CP096983">
    <property type="protein sequence ID" value="URZ12771.1"/>
    <property type="molecule type" value="Genomic_DNA"/>
</dbReference>
<dbReference type="AlphaFoldDB" id="A0A1S8M803"/>
<reference evidence="1 2" key="1">
    <citation type="submission" date="2022-04" db="EMBL/GenBank/DDBJ databases">
        <title>Genome sequence of C. roseum typestrain.</title>
        <authorList>
            <person name="Poehlein A."/>
            <person name="Schoch T."/>
            <person name="Duerre P."/>
            <person name="Daniel R."/>
        </authorList>
    </citation>
    <scope>NUCLEOTIDE SEQUENCE [LARGE SCALE GENOMIC DNA]</scope>
    <source>
        <strain evidence="1 2">DSM 7320</strain>
    </source>
</reference>
<dbReference type="Gene3D" id="2.30.30.40">
    <property type="entry name" value="SH3 Domains"/>
    <property type="match status" value="1"/>
</dbReference>